<gene>
    <name evidence="3" type="ORF">AVDCRST_MAG08-2927</name>
</gene>
<keyword evidence="1" id="KW-0812">Transmembrane</keyword>
<accession>A0A6J4J1F6</accession>
<reference evidence="3" key="1">
    <citation type="submission" date="2020-02" db="EMBL/GenBank/DDBJ databases">
        <authorList>
            <person name="Meier V. D."/>
        </authorList>
    </citation>
    <scope>NUCLEOTIDE SEQUENCE</scope>
    <source>
        <strain evidence="3">AVDCRST_MAG08</strain>
    </source>
</reference>
<keyword evidence="1" id="KW-1133">Transmembrane helix</keyword>
<feature type="transmembrane region" description="Helical" evidence="1">
    <location>
        <begin position="149"/>
        <end position="176"/>
    </location>
</feature>
<name>A0A6J4J1F6_9PROT</name>
<sequence length="190" mass="19430">MGAPHIPAAAPDGGLPVRPHLGAGLPWPDLAAGLAVVALGGLALWQALVIPVSPIYAQVGPKAVPFAVVGGLLLLGAGLVYEALRGGWSHGLEEVRDAPPANRRAFALLLAGLVANLALIGPFGFSLAATVQFVLVAAAFGSRRFFRDAALALALTLATWFLFVELLGVNIGAGVLEELVLRVLGREPAA</sequence>
<evidence type="ECO:0000313" key="3">
    <source>
        <dbReference type="EMBL" id="CAA9266505.1"/>
    </source>
</evidence>
<feature type="transmembrane region" description="Helical" evidence="1">
    <location>
        <begin position="64"/>
        <end position="84"/>
    </location>
</feature>
<protein>
    <recommendedName>
        <fullName evidence="2">DUF1468 domain-containing protein</fullName>
    </recommendedName>
</protein>
<dbReference type="InterPro" id="IPR009936">
    <property type="entry name" value="DUF1468"/>
</dbReference>
<dbReference type="EMBL" id="CADCTG010000218">
    <property type="protein sequence ID" value="CAA9266505.1"/>
    <property type="molecule type" value="Genomic_DNA"/>
</dbReference>
<keyword evidence="1" id="KW-0472">Membrane</keyword>
<feature type="transmembrane region" description="Helical" evidence="1">
    <location>
        <begin position="104"/>
        <end position="137"/>
    </location>
</feature>
<evidence type="ECO:0000259" key="2">
    <source>
        <dbReference type="Pfam" id="PF07331"/>
    </source>
</evidence>
<dbReference type="Pfam" id="PF07331">
    <property type="entry name" value="TctB"/>
    <property type="match status" value="1"/>
</dbReference>
<organism evidence="3">
    <name type="scientific">uncultured Acetobacteraceae bacterium</name>
    <dbReference type="NCBI Taxonomy" id="169975"/>
    <lineage>
        <taxon>Bacteria</taxon>
        <taxon>Pseudomonadati</taxon>
        <taxon>Pseudomonadota</taxon>
        <taxon>Alphaproteobacteria</taxon>
        <taxon>Acetobacterales</taxon>
        <taxon>Acetobacteraceae</taxon>
        <taxon>environmental samples</taxon>
    </lineage>
</organism>
<feature type="domain" description="DUF1468" evidence="2">
    <location>
        <begin position="31"/>
        <end position="170"/>
    </location>
</feature>
<dbReference type="AlphaFoldDB" id="A0A6J4J1F6"/>
<evidence type="ECO:0000256" key="1">
    <source>
        <dbReference type="SAM" id="Phobius"/>
    </source>
</evidence>
<feature type="transmembrane region" description="Helical" evidence="1">
    <location>
        <begin position="30"/>
        <end position="52"/>
    </location>
</feature>
<proteinExistence type="predicted"/>